<organism evidence="1">
    <name type="scientific">hydrocarbon metagenome</name>
    <dbReference type="NCBI Taxonomy" id="938273"/>
    <lineage>
        <taxon>unclassified sequences</taxon>
        <taxon>metagenomes</taxon>
        <taxon>ecological metagenomes</taxon>
    </lineage>
</organism>
<name>A0A0W8EAT6_9ZZZZ</name>
<sequence length="44" mass="5108">MEQLVVTREAIEAYERRTGFVGIGEFFLRKGLFVLKEGETCKKK</sequence>
<gene>
    <name evidence="1" type="ORF">ASZ90_016812</name>
</gene>
<accession>A0A0W8EAT6</accession>
<protein>
    <submittedName>
        <fullName evidence="1">Uncharacterized protein</fullName>
    </submittedName>
</protein>
<dbReference type="AlphaFoldDB" id="A0A0W8EAT6"/>
<reference evidence="1" key="1">
    <citation type="journal article" date="2015" name="Proc. Natl. Acad. Sci. U.S.A.">
        <title>Networks of energetic and metabolic interactions define dynamics in microbial communities.</title>
        <authorList>
            <person name="Embree M."/>
            <person name="Liu J.K."/>
            <person name="Al-Bassam M.M."/>
            <person name="Zengler K."/>
        </authorList>
    </citation>
    <scope>NUCLEOTIDE SEQUENCE</scope>
</reference>
<evidence type="ECO:0000313" key="1">
    <source>
        <dbReference type="EMBL" id="KUG05754.1"/>
    </source>
</evidence>
<comment type="caution">
    <text evidence="1">The sequence shown here is derived from an EMBL/GenBank/DDBJ whole genome shotgun (WGS) entry which is preliminary data.</text>
</comment>
<proteinExistence type="predicted"/>
<dbReference type="EMBL" id="LNQE01001770">
    <property type="protein sequence ID" value="KUG05754.1"/>
    <property type="molecule type" value="Genomic_DNA"/>
</dbReference>